<comment type="similarity">
    <text evidence="2">Belongs to the DNA repair enzymes AP/ExoA family.</text>
</comment>
<keyword evidence="7" id="KW-0464">Manganese</keyword>
<keyword evidence="9" id="KW-0456">Lyase</keyword>
<feature type="binding site" evidence="7">
    <location>
        <position position="34"/>
    </location>
    <ligand>
        <name>Mg(2+)</name>
        <dbReference type="ChEBI" id="CHEBI:18420"/>
        <label>1</label>
    </ligand>
</feature>
<proteinExistence type="inferred from homology"/>
<evidence type="ECO:0000256" key="2">
    <source>
        <dbReference type="ARBA" id="ARBA00007092"/>
    </source>
</evidence>
<feature type="non-terminal residue" evidence="9">
    <location>
        <position position="166"/>
    </location>
</feature>
<dbReference type="GO" id="GO:0006284">
    <property type="term" value="P:base-excision repair"/>
    <property type="evidence" value="ECO:0007669"/>
    <property type="project" value="TreeGrafter"/>
</dbReference>
<dbReference type="GO" id="GO:0008311">
    <property type="term" value="F:double-stranded DNA 3'-5' DNA exonuclease activity"/>
    <property type="evidence" value="ECO:0007669"/>
    <property type="project" value="UniProtKB-EC"/>
</dbReference>
<feature type="binding site" evidence="7">
    <location>
        <position position="7"/>
    </location>
    <ligand>
        <name>Mg(2+)</name>
        <dbReference type="ChEBI" id="CHEBI:18420"/>
        <label>1</label>
    </ligand>
</feature>
<evidence type="ECO:0000256" key="5">
    <source>
        <dbReference type="ARBA" id="ARBA00022801"/>
    </source>
</evidence>
<evidence type="ECO:0000313" key="9">
    <source>
        <dbReference type="EMBL" id="KFM68320.1"/>
    </source>
</evidence>
<dbReference type="GO" id="GO:0005634">
    <property type="term" value="C:nucleus"/>
    <property type="evidence" value="ECO:0007669"/>
    <property type="project" value="TreeGrafter"/>
</dbReference>
<evidence type="ECO:0000256" key="6">
    <source>
        <dbReference type="ARBA" id="ARBA00022842"/>
    </source>
</evidence>
<evidence type="ECO:0000259" key="8">
    <source>
        <dbReference type="Pfam" id="PF03372"/>
    </source>
</evidence>
<dbReference type="PROSITE" id="PS51435">
    <property type="entry name" value="AP_NUCLEASE_F1_4"/>
    <property type="match status" value="1"/>
</dbReference>
<keyword evidence="10" id="KW-1185">Reference proteome</keyword>
<dbReference type="OrthoDB" id="498125at2759"/>
<dbReference type="STRING" id="407821.A0A087TT81"/>
<evidence type="ECO:0000256" key="3">
    <source>
        <dbReference type="ARBA" id="ARBA00012115"/>
    </source>
</evidence>
<accession>A0A087TT81</accession>
<keyword evidence="4 7" id="KW-0479">Metal-binding</keyword>
<dbReference type="InterPro" id="IPR005135">
    <property type="entry name" value="Endo/exonuclease/phosphatase"/>
</dbReference>
<protein>
    <recommendedName>
        <fullName evidence="3">exodeoxyribonuclease III</fullName>
        <ecNumber evidence="3">3.1.11.2</ecNumber>
    </recommendedName>
</protein>
<comment type="catalytic activity">
    <reaction evidence="1">
        <text>Exonucleolytic cleavage in the 3'- to 5'-direction to yield nucleoside 5'-phosphates.</text>
        <dbReference type="EC" id="3.1.11.2"/>
    </reaction>
</comment>
<keyword evidence="5" id="KW-0378">Hydrolase</keyword>
<dbReference type="Proteomes" id="UP000054359">
    <property type="component" value="Unassembled WGS sequence"/>
</dbReference>
<evidence type="ECO:0000256" key="4">
    <source>
        <dbReference type="ARBA" id="ARBA00022723"/>
    </source>
</evidence>
<gene>
    <name evidence="9" type="ORF">X975_08303</name>
</gene>
<keyword evidence="6 7" id="KW-0460">Magnesium</keyword>
<dbReference type="GO" id="GO:0046872">
    <property type="term" value="F:metal ion binding"/>
    <property type="evidence" value="ECO:0007669"/>
    <property type="project" value="UniProtKB-KW"/>
</dbReference>
<dbReference type="EC" id="3.1.11.2" evidence="3"/>
<feature type="domain" description="Endonuclease/exonuclease/phosphatase" evidence="8">
    <location>
        <begin position="5"/>
        <end position="79"/>
    </location>
</feature>
<dbReference type="PANTHER" id="PTHR22748:SF4">
    <property type="entry name" value="DNA-(APURINIC OR APYRIMIDINIC SITE) ENDONUCLEASE 2"/>
    <property type="match status" value="1"/>
</dbReference>
<name>A0A087TT81_STEMI</name>
<evidence type="ECO:0000256" key="7">
    <source>
        <dbReference type="PIRSR" id="PIRSR604808-2"/>
    </source>
</evidence>
<dbReference type="EMBL" id="KK116629">
    <property type="protein sequence ID" value="KFM68320.1"/>
    <property type="molecule type" value="Genomic_DNA"/>
</dbReference>
<dbReference type="PANTHER" id="PTHR22748">
    <property type="entry name" value="AP ENDONUCLEASE"/>
    <property type="match status" value="1"/>
</dbReference>
<dbReference type="OMA" id="ISTWNIN"/>
<dbReference type="InterPro" id="IPR036691">
    <property type="entry name" value="Endo/exonu/phosph_ase_sf"/>
</dbReference>
<dbReference type="SUPFAM" id="SSF56219">
    <property type="entry name" value="DNase I-like"/>
    <property type="match status" value="1"/>
</dbReference>
<evidence type="ECO:0000256" key="1">
    <source>
        <dbReference type="ARBA" id="ARBA00000493"/>
    </source>
</evidence>
<dbReference type="Pfam" id="PF03372">
    <property type="entry name" value="Exo_endo_phos"/>
    <property type="match status" value="1"/>
</dbReference>
<sequence>MKISTWNINGIRSLKKSIACVLNELSSDVVCFQETKVSRGQLQENTALINGYTSYFSYPRKQSGYSGVATYCSDSFTPEDAQEGLSGVLASGSCDCLQNFSSDFEPSLSDLTELDSEGRVIITYHLIKYNDEIRRLAIINVYCPRVDPDKPERHLFKMQFCFLLEA</sequence>
<dbReference type="Gene3D" id="3.60.10.10">
    <property type="entry name" value="Endonuclease/exonuclease/phosphatase"/>
    <property type="match status" value="1"/>
</dbReference>
<dbReference type="InterPro" id="IPR004808">
    <property type="entry name" value="AP_endonuc_1"/>
</dbReference>
<dbReference type="AlphaFoldDB" id="A0A087TT81"/>
<dbReference type="GO" id="GO:0003906">
    <property type="term" value="F:DNA-(apurinic or apyrimidinic site) endonuclease activity"/>
    <property type="evidence" value="ECO:0007669"/>
    <property type="project" value="TreeGrafter"/>
</dbReference>
<reference evidence="9 10" key="1">
    <citation type="submission" date="2013-11" db="EMBL/GenBank/DDBJ databases">
        <title>Genome sequencing of Stegodyphus mimosarum.</title>
        <authorList>
            <person name="Bechsgaard J."/>
        </authorList>
    </citation>
    <scope>NUCLEOTIDE SEQUENCE [LARGE SCALE GENOMIC DNA]</scope>
</reference>
<comment type="cofactor">
    <cofactor evidence="7">
        <name>Mg(2+)</name>
        <dbReference type="ChEBI" id="CHEBI:18420"/>
    </cofactor>
    <cofactor evidence="7">
        <name>Mn(2+)</name>
        <dbReference type="ChEBI" id="CHEBI:29035"/>
    </cofactor>
    <text evidence="7">Probably binds two magnesium or manganese ions per subunit.</text>
</comment>
<dbReference type="GO" id="GO:0008081">
    <property type="term" value="F:phosphoric diester hydrolase activity"/>
    <property type="evidence" value="ECO:0007669"/>
    <property type="project" value="TreeGrafter"/>
</dbReference>
<dbReference type="GO" id="GO:0016829">
    <property type="term" value="F:lyase activity"/>
    <property type="evidence" value="ECO:0007669"/>
    <property type="project" value="UniProtKB-KW"/>
</dbReference>
<evidence type="ECO:0000313" key="10">
    <source>
        <dbReference type="Proteomes" id="UP000054359"/>
    </source>
</evidence>
<organism evidence="9 10">
    <name type="scientific">Stegodyphus mimosarum</name>
    <name type="common">African social velvet spider</name>
    <dbReference type="NCBI Taxonomy" id="407821"/>
    <lineage>
        <taxon>Eukaryota</taxon>
        <taxon>Metazoa</taxon>
        <taxon>Ecdysozoa</taxon>
        <taxon>Arthropoda</taxon>
        <taxon>Chelicerata</taxon>
        <taxon>Arachnida</taxon>
        <taxon>Araneae</taxon>
        <taxon>Araneomorphae</taxon>
        <taxon>Entelegynae</taxon>
        <taxon>Eresoidea</taxon>
        <taxon>Eresidae</taxon>
        <taxon>Stegodyphus</taxon>
    </lineage>
</organism>